<sequence length="199" mass="22117">TSSATSVTALRSFEDQRPGTGLKNIAGKHSRERSSSLKDFTSAFSLPQDNGQELSQPNLRTHETESNATDELKMARSSELTATSRAISLAPPSLAVNPEPVSSKYEDLVYMKKGWLIKQAATDKESKKHWFVLAGNSLRYYKDAKAEESNILDGRIDLSSCYEVSEMPTHRNYGFKIKTGNGEYTLAAMTVGIRDNWMK</sequence>
<feature type="compositionally biased region" description="Polar residues" evidence="1">
    <location>
        <begin position="37"/>
        <end position="59"/>
    </location>
</feature>
<feature type="non-terminal residue" evidence="3">
    <location>
        <position position="1"/>
    </location>
</feature>
<dbReference type="PANTHER" id="PTHR17271">
    <property type="entry name" value="PLECKSTRIN HOMOLOGY PH DOMAIN-CONTAINING PROTEIN"/>
    <property type="match status" value="1"/>
</dbReference>
<accession>A0A0B6ZAT2</accession>
<dbReference type="PROSITE" id="PS50003">
    <property type="entry name" value="PH_DOMAIN"/>
    <property type="match status" value="1"/>
</dbReference>
<feature type="region of interest" description="Disordered" evidence="1">
    <location>
        <begin position="1"/>
        <end position="69"/>
    </location>
</feature>
<evidence type="ECO:0000313" key="3">
    <source>
        <dbReference type="EMBL" id="CEK65598.1"/>
    </source>
</evidence>
<reference evidence="3" key="1">
    <citation type="submission" date="2014-12" db="EMBL/GenBank/DDBJ databases">
        <title>Insight into the proteome of Arion vulgaris.</title>
        <authorList>
            <person name="Aradska J."/>
            <person name="Bulat T."/>
            <person name="Smidak R."/>
            <person name="Sarate P."/>
            <person name="Gangsoo J."/>
            <person name="Sialana F."/>
            <person name="Bilban M."/>
            <person name="Lubec G."/>
        </authorList>
    </citation>
    <scope>NUCLEOTIDE SEQUENCE</scope>
    <source>
        <tissue evidence="3">Skin</tissue>
    </source>
</reference>
<feature type="compositionally biased region" description="Basic and acidic residues" evidence="1">
    <location>
        <begin position="60"/>
        <end position="69"/>
    </location>
</feature>
<dbReference type="Pfam" id="PF00169">
    <property type="entry name" value="PH"/>
    <property type="match status" value="1"/>
</dbReference>
<organism evidence="3">
    <name type="scientific">Arion vulgaris</name>
    <dbReference type="NCBI Taxonomy" id="1028688"/>
    <lineage>
        <taxon>Eukaryota</taxon>
        <taxon>Metazoa</taxon>
        <taxon>Spiralia</taxon>
        <taxon>Lophotrochozoa</taxon>
        <taxon>Mollusca</taxon>
        <taxon>Gastropoda</taxon>
        <taxon>Heterobranchia</taxon>
        <taxon>Euthyneura</taxon>
        <taxon>Panpulmonata</taxon>
        <taxon>Eupulmonata</taxon>
        <taxon>Stylommatophora</taxon>
        <taxon>Helicina</taxon>
        <taxon>Arionoidea</taxon>
        <taxon>Arionidae</taxon>
        <taxon>Arion</taxon>
    </lineage>
</organism>
<feature type="domain" description="PH" evidence="2">
    <location>
        <begin position="109"/>
        <end position="199"/>
    </location>
</feature>
<dbReference type="GO" id="GO:0051015">
    <property type="term" value="F:actin filament binding"/>
    <property type="evidence" value="ECO:0007669"/>
    <property type="project" value="TreeGrafter"/>
</dbReference>
<protein>
    <recommendedName>
        <fullName evidence="2">PH domain-containing protein</fullName>
    </recommendedName>
</protein>
<dbReference type="PANTHER" id="PTHR17271:SF1">
    <property type="entry name" value="PROTEIN OUTSPREAD"/>
    <property type="match status" value="1"/>
</dbReference>
<feature type="non-terminal residue" evidence="3">
    <location>
        <position position="199"/>
    </location>
</feature>
<dbReference type="EMBL" id="HACG01018733">
    <property type="protein sequence ID" value="CEK65598.1"/>
    <property type="molecule type" value="Transcribed_RNA"/>
</dbReference>
<dbReference type="Gene3D" id="2.30.29.30">
    <property type="entry name" value="Pleckstrin-homology domain (PH domain)/Phosphotyrosine-binding domain (PTB)"/>
    <property type="match status" value="1"/>
</dbReference>
<dbReference type="SUPFAM" id="SSF50729">
    <property type="entry name" value="PH domain-like"/>
    <property type="match status" value="1"/>
</dbReference>
<evidence type="ECO:0000259" key="2">
    <source>
        <dbReference type="PROSITE" id="PS50003"/>
    </source>
</evidence>
<dbReference type="InterPro" id="IPR052223">
    <property type="entry name" value="Actin_Cytoskeleton_Reg"/>
</dbReference>
<name>A0A0B6ZAT2_9EUPU</name>
<dbReference type="InterPro" id="IPR001849">
    <property type="entry name" value="PH_domain"/>
</dbReference>
<dbReference type="AlphaFoldDB" id="A0A0B6ZAT2"/>
<dbReference type="InterPro" id="IPR011993">
    <property type="entry name" value="PH-like_dom_sf"/>
</dbReference>
<proteinExistence type="predicted"/>
<dbReference type="SMART" id="SM00233">
    <property type="entry name" value="PH"/>
    <property type="match status" value="1"/>
</dbReference>
<dbReference type="GO" id="GO:0015629">
    <property type="term" value="C:actin cytoskeleton"/>
    <property type="evidence" value="ECO:0007669"/>
    <property type="project" value="TreeGrafter"/>
</dbReference>
<evidence type="ECO:0000256" key="1">
    <source>
        <dbReference type="SAM" id="MobiDB-lite"/>
    </source>
</evidence>
<gene>
    <name evidence="3" type="primary">ORF55562</name>
</gene>